<dbReference type="GO" id="GO:0005774">
    <property type="term" value="C:vacuolar membrane"/>
    <property type="evidence" value="ECO:0007669"/>
    <property type="project" value="UniProtKB-ARBA"/>
</dbReference>
<feature type="transmembrane region" description="Helical" evidence="9">
    <location>
        <begin position="724"/>
        <end position="744"/>
    </location>
</feature>
<dbReference type="GO" id="GO:0015369">
    <property type="term" value="F:calcium:proton antiporter activity"/>
    <property type="evidence" value="ECO:0007669"/>
    <property type="project" value="TreeGrafter"/>
</dbReference>
<dbReference type="PANTHER" id="PTHR31503:SF10">
    <property type="entry name" value="VNX1 PROTEIN"/>
    <property type="match status" value="1"/>
</dbReference>
<feature type="region of interest" description="Disordered" evidence="8">
    <location>
        <begin position="171"/>
        <end position="217"/>
    </location>
</feature>
<feature type="transmembrane region" description="Helical" evidence="9">
    <location>
        <begin position="624"/>
        <end position="646"/>
    </location>
</feature>
<evidence type="ECO:0000259" key="11">
    <source>
        <dbReference type="Pfam" id="PF03733"/>
    </source>
</evidence>
<dbReference type="Proteomes" id="UP001140074">
    <property type="component" value="Unassembled WGS sequence"/>
</dbReference>
<feature type="domain" description="Inner membrane component" evidence="11">
    <location>
        <begin position="270"/>
        <end position="320"/>
    </location>
</feature>
<gene>
    <name evidence="12" type="ORF">GGH94_004963</name>
</gene>
<dbReference type="EMBL" id="JANBUY010000229">
    <property type="protein sequence ID" value="KAJ2861341.1"/>
    <property type="molecule type" value="Genomic_DNA"/>
</dbReference>
<comment type="subcellular location">
    <subcellularLocation>
        <location evidence="1">Endomembrane system</location>
        <topology evidence="1">Multi-pass membrane protein</topology>
    </subcellularLocation>
</comment>
<name>A0A9W8IEC6_9FUNG</name>
<evidence type="ECO:0000256" key="8">
    <source>
        <dbReference type="SAM" id="MobiDB-lite"/>
    </source>
</evidence>
<comment type="similarity">
    <text evidence="2">Belongs to the Ca(2+):cation antiporter (CaCA) (TC 2.A.19) family.</text>
</comment>
<feature type="transmembrane region" description="Helical" evidence="9">
    <location>
        <begin position="403"/>
        <end position="420"/>
    </location>
</feature>
<keyword evidence="13" id="KW-1185">Reference proteome</keyword>
<feature type="compositionally biased region" description="Basic residues" evidence="8">
    <location>
        <begin position="121"/>
        <end position="131"/>
    </location>
</feature>
<dbReference type="GO" id="GO:0006874">
    <property type="term" value="P:intracellular calcium ion homeostasis"/>
    <property type="evidence" value="ECO:0007669"/>
    <property type="project" value="TreeGrafter"/>
</dbReference>
<feature type="compositionally biased region" description="Polar residues" evidence="8">
    <location>
        <begin position="1"/>
        <end position="15"/>
    </location>
</feature>
<dbReference type="Pfam" id="PF01699">
    <property type="entry name" value="Na_Ca_ex"/>
    <property type="match status" value="2"/>
</dbReference>
<comment type="caution">
    <text evidence="12">The sequence shown here is derived from an EMBL/GenBank/DDBJ whole genome shotgun (WGS) entry which is preliminary data.</text>
</comment>
<dbReference type="GO" id="GO:0012505">
    <property type="term" value="C:endomembrane system"/>
    <property type="evidence" value="ECO:0007669"/>
    <property type="project" value="UniProtKB-SubCell"/>
</dbReference>
<feature type="transmembrane region" description="Helical" evidence="9">
    <location>
        <begin position="658"/>
        <end position="678"/>
    </location>
</feature>
<sequence length="1099" mass="119332">MPQRTSLSPVSSRGSSELLPPREAADEEGRQSRPRRHHHHHRQHRHHGHSGQPPLPSHHRRPSADDARLVESGNRRGESNSRRQAYQSSDFVSDGSNSESGSTSCSTASKYSIEYPDSRGRSHRHRHHRRSFIPAEPHRRQSISRRMSVQNIAISRRSTGHRRSDAAALLEHSGDEEAGDIEGSPEADGGRSWRRSATNESSESTEDIPPADGDEPNVRARQEALNTRHPFGLPIWKPALYKKSRSVTRAAFLALHARPLRSAKLFLKPGNIAWMLLVGWWLLLVCLVIAAVLYVIPFGGQHYARVAGGLGWYLLWPFGRYVERIKGNAHSLDRCALSVADLTDAAQALEAGVGVHAVEEDEEEDAPLLGRQTSSATLDAAAAGPHAVARHAQFRRKTALGRAVYYALLVVVLNPILIAVSALSWFAVFSIPMGKLTHTLARYLWRDPLSLHFRSGDLPTVKVPQALDTDGAEPTVPGAVAAAAAAADVNSPDSENAVEQPAPTVLLCTNEAMGWYYYKYTVDGVNILFYNMLSVAAFVLVAAFVIAPLTNHRHVLVQPGVLFPLCLVSTIPLAYFIGQAVSSISAQSSLGMGAVINATFGSIVEVILYSIALTQGKARLVEGALIGSLLAGLMLMPGTSMIAGGIKHKVQRFNAKSAEVTATLVIMSIIGAFAPTLFYHTFAVPEFECQDEAVTGHRGTIHKCRQTNVNFLDDPFYHETVKPFMFFCTAILPLAYLIALWFSLKTHVKHIYSSSSTTNPIIRHVLELFRRQRAHQTTADPELGQGEFMGQQQTAAGSEEPRVREAHLVNVADEGEAVPALASIPVPVSATAHRAPPRISRMATGHGAANTPSSLPNVPRLSQLPRVLAADPDDQLPDLALLEGVADGVAEGGGHGGGHDAPNWSKAKSAFILCACTVVFSLIAEVLVDTVDVVIQGLGIKEKYIGLTLFALVPNVTEFMNAIAFAIQNNIALSIEISNAYTVQVALLQIPILVFFSAFYGVPDFVNIPPVVGALRSALTSWLAGEPAGGHLPTDPSAYVFALLFPQWDLIAILFCVFLLTYMLIEGKANYFKGSILCLSYCVWMVSYAFEPIRGHGSD</sequence>
<evidence type="ECO:0000256" key="7">
    <source>
        <dbReference type="ARBA" id="ARBA00023136"/>
    </source>
</evidence>
<dbReference type="PANTHER" id="PTHR31503">
    <property type="entry name" value="VACUOLAR CALCIUM ION TRANSPORTER"/>
    <property type="match status" value="1"/>
</dbReference>
<feature type="transmembrane region" description="Helical" evidence="9">
    <location>
        <begin position="1071"/>
        <end position="1090"/>
    </location>
</feature>
<feature type="transmembrane region" description="Helical" evidence="9">
    <location>
        <begin position="302"/>
        <end position="322"/>
    </location>
</feature>
<proteinExistence type="inferred from homology"/>
<evidence type="ECO:0000256" key="5">
    <source>
        <dbReference type="ARBA" id="ARBA00022989"/>
    </source>
</evidence>
<evidence type="ECO:0000256" key="3">
    <source>
        <dbReference type="ARBA" id="ARBA00022448"/>
    </source>
</evidence>
<evidence type="ECO:0000256" key="1">
    <source>
        <dbReference type="ARBA" id="ARBA00004127"/>
    </source>
</evidence>
<dbReference type="AlphaFoldDB" id="A0A9W8IEC6"/>
<evidence type="ECO:0000313" key="13">
    <source>
        <dbReference type="Proteomes" id="UP001140074"/>
    </source>
</evidence>
<dbReference type="Pfam" id="PF03733">
    <property type="entry name" value="YccF"/>
    <property type="match status" value="1"/>
</dbReference>
<feature type="transmembrane region" description="Helical" evidence="9">
    <location>
        <begin position="272"/>
        <end position="296"/>
    </location>
</feature>
<feature type="domain" description="Sodium/calcium exchanger membrane region" evidence="10">
    <location>
        <begin position="561"/>
        <end position="675"/>
    </location>
</feature>
<feature type="transmembrane region" description="Helical" evidence="9">
    <location>
        <begin position="979"/>
        <end position="1000"/>
    </location>
</feature>
<dbReference type="Gene3D" id="1.20.1420.30">
    <property type="entry name" value="NCX, central ion-binding region"/>
    <property type="match status" value="2"/>
</dbReference>
<evidence type="ECO:0000256" key="2">
    <source>
        <dbReference type="ARBA" id="ARBA00008170"/>
    </source>
</evidence>
<keyword evidence="3" id="KW-0813">Transport</keyword>
<dbReference type="InterPro" id="IPR004837">
    <property type="entry name" value="NaCa_Exmemb"/>
</dbReference>
<evidence type="ECO:0000256" key="9">
    <source>
        <dbReference type="SAM" id="Phobius"/>
    </source>
</evidence>
<feature type="transmembrane region" description="Helical" evidence="9">
    <location>
        <begin position="944"/>
        <end position="967"/>
    </location>
</feature>
<dbReference type="InterPro" id="IPR044880">
    <property type="entry name" value="NCX_ion-bd_dom_sf"/>
</dbReference>
<feature type="compositionally biased region" description="Acidic residues" evidence="8">
    <location>
        <begin position="174"/>
        <end position="185"/>
    </location>
</feature>
<evidence type="ECO:0000313" key="12">
    <source>
        <dbReference type="EMBL" id="KAJ2861341.1"/>
    </source>
</evidence>
<feature type="transmembrane region" description="Helical" evidence="9">
    <location>
        <begin position="527"/>
        <end position="549"/>
    </location>
</feature>
<feature type="transmembrane region" description="Helical" evidence="9">
    <location>
        <begin position="910"/>
        <end position="928"/>
    </location>
</feature>
<keyword evidence="7 9" id="KW-0472">Membrane</keyword>
<dbReference type="InterPro" id="IPR004713">
    <property type="entry name" value="CaH_exchang"/>
</dbReference>
<evidence type="ECO:0000259" key="10">
    <source>
        <dbReference type="Pfam" id="PF01699"/>
    </source>
</evidence>
<evidence type="ECO:0000256" key="6">
    <source>
        <dbReference type="ARBA" id="ARBA00023065"/>
    </source>
</evidence>
<feature type="compositionally biased region" description="Basic residues" evidence="8">
    <location>
        <begin position="32"/>
        <end position="49"/>
    </location>
</feature>
<evidence type="ECO:0008006" key="14">
    <source>
        <dbReference type="Google" id="ProtNLM"/>
    </source>
</evidence>
<accession>A0A9W8IEC6</accession>
<protein>
    <recommendedName>
        <fullName evidence="14">Calcium/proton exchanger</fullName>
    </recommendedName>
</protein>
<feature type="region of interest" description="Disordered" evidence="8">
    <location>
        <begin position="777"/>
        <end position="801"/>
    </location>
</feature>
<feature type="region of interest" description="Disordered" evidence="8">
    <location>
        <begin position="1"/>
        <end position="146"/>
    </location>
</feature>
<keyword evidence="6" id="KW-0406">Ion transport</keyword>
<evidence type="ECO:0000256" key="4">
    <source>
        <dbReference type="ARBA" id="ARBA00022692"/>
    </source>
</evidence>
<feature type="transmembrane region" description="Helical" evidence="9">
    <location>
        <begin position="1039"/>
        <end position="1064"/>
    </location>
</feature>
<feature type="compositionally biased region" description="Low complexity" evidence="8">
    <location>
        <begin position="93"/>
        <end position="112"/>
    </location>
</feature>
<organism evidence="12 13">
    <name type="scientific">Coemansia aciculifera</name>
    <dbReference type="NCBI Taxonomy" id="417176"/>
    <lineage>
        <taxon>Eukaryota</taxon>
        <taxon>Fungi</taxon>
        <taxon>Fungi incertae sedis</taxon>
        <taxon>Zoopagomycota</taxon>
        <taxon>Kickxellomycotina</taxon>
        <taxon>Kickxellomycetes</taxon>
        <taxon>Kickxellales</taxon>
        <taxon>Kickxellaceae</taxon>
        <taxon>Coemansia</taxon>
    </lineage>
</organism>
<feature type="compositionally biased region" description="Basic and acidic residues" evidence="8">
    <location>
        <begin position="62"/>
        <end position="81"/>
    </location>
</feature>
<dbReference type="InterPro" id="IPR005185">
    <property type="entry name" value="YccF"/>
</dbReference>
<feature type="transmembrane region" description="Helical" evidence="9">
    <location>
        <begin position="590"/>
        <end position="612"/>
    </location>
</feature>
<reference evidence="12" key="1">
    <citation type="submission" date="2022-07" db="EMBL/GenBank/DDBJ databases">
        <title>Phylogenomic reconstructions and comparative analyses of Kickxellomycotina fungi.</title>
        <authorList>
            <person name="Reynolds N.K."/>
            <person name="Stajich J.E."/>
            <person name="Barry K."/>
            <person name="Grigoriev I.V."/>
            <person name="Crous P."/>
            <person name="Smith M.E."/>
        </authorList>
    </citation>
    <scope>NUCLEOTIDE SEQUENCE</scope>
    <source>
        <strain evidence="12">RSA 476</strain>
    </source>
</reference>
<feature type="domain" description="Sodium/calcium exchanger membrane region" evidence="10">
    <location>
        <begin position="909"/>
        <end position="1086"/>
    </location>
</feature>
<keyword evidence="5 9" id="KW-1133">Transmembrane helix</keyword>
<feature type="transmembrane region" description="Helical" evidence="9">
    <location>
        <begin position="561"/>
        <end position="578"/>
    </location>
</feature>
<keyword evidence="4 9" id="KW-0812">Transmembrane</keyword>